<accession>A0A1I3LZC7</accession>
<proteinExistence type="predicted"/>
<organism evidence="1 2">
    <name type="scientific">Brevibacillus centrosporus</name>
    <dbReference type="NCBI Taxonomy" id="54910"/>
    <lineage>
        <taxon>Bacteria</taxon>
        <taxon>Bacillati</taxon>
        <taxon>Bacillota</taxon>
        <taxon>Bacilli</taxon>
        <taxon>Bacillales</taxon>
        <taxon>Paenibacillaceae</taxon>
        <taxon>Brevibacillus</taxon>
    </lineage>
</organism>
<evidence type="ECO:0000313" key="2">
    <source>
        <dbReference type="Proteomes" id="UP000198915"/>
    </source>
</evidence>
<gene>
    <name evidence="1" type="ORF">SAMN05518846_101467</name>
</gene>
<dbReference type="RefSeq" id="WP_092266335.1">
    <property type="nucleotide sequence ID" value="NZ_FORT01000001.1"/>
</dbReference>
<dbReference type="EMBL" id="FORT01000001">
    <property type="protein sequence ID" value="SFI89855.1"/>
    <property type="molecule type" value="Genomic_DNA"/>
</dbReference>
<dbReference type="SUPFAM" id="SSF69279">
    <property type="entry name" value="Phage tail proteins"/>
    <property type="match status" value="1"/>
</dbReference>
<reference evidence="2" key="1">
    <citation type="submission" date="2016-10" db="EMBL/GenBank/DDBJ databases">
        <authorList>
            <person name="Varghese N."/>
            <person name="Submissions S."/>
        </authorList>
    </citation>
    <scope>NUCLEOTIDE SEQUENCE [LARGE SCALE GENOMIC DNA]</scope>
    <source>
        <strain evidence="2">OK042</strain>
    </source>
</reference>
<dbReference type="Proteomes" id="UP000198915">
    <property type="component" value="Unassembled WGS sequence"/>
</dbReference>
<evidence type="ECO:0000313" key="1">
    <source>
        <dbReference type="EMBL" id="SFI89855.1"/>
    </source>
</evidence>
<sequence>MALNVELHTDDLELTGGILKVDIYHAADSPADLARLTLEDELAQGMGLQKDQRVEVWLGIEETERVFTGRIASVGTEILIKDFMVDMLKTKVTKALRDVDFHESAGLLFRECGHSEVVLPEDPSPIKPSVIFHGWSAYDEARKLARAFGYSFLPYFDADGKGHFHPADDIDECPVFERGNNIVNLLKTGNIVEVKTVCMPSLFHSMEVIIDHPQVKSDVVLVKSVRHISEGGSLRTIFTFEDVTAS</sequence>
<name>A0A1I3LZC7_9BACL</name>
<protein>
    <submittedName>
        <fullName evidence="1">Uncharacterized protein</fullName>
    </submittedName>
</protein>
<dbReference type="STRING" id="1884381.SAMN05518846_101467"/>
<dbReference type="AlphaFoldDB" id="A0A1I3LZC7"/>
<keyword evidence="2" id="KW-1185">Reference proteome</keyword>